<dbReference type="Proteomes" id="UP001596990">
    <property type="component" value="Unassembled WGS sequence"/>
</dbReference>
<organism evidence="2 3">
    <name type="scientific">Thalassobacillus hwangdonensis</name>
    <dbReference type="NCBI Taxonomy" id="546108"/>
    <lineage>
        <taxon>Bacteria</taxon>
        <taxon>Bacillati</taxon>
        <taxon>Bacillota</taxon>
        <taxon>Bacilli</taxon>
        <taxon>Bacillales</taxon>
        <taxon>Bacillaceae</taxon>
        <taxon>Thalassobacillus</taxon>
    </lineage>
</organism>
<feature type="transmembrane region" description="Helical" evidence="1">
    <location>
        <begin position="41"/>
        <end position="63"/>
    </location>
</feature>
<reference evidence="3" key="1">
    <citation type="journal article" date="2019" name="Int. J. Syst. Evol. Microbiol.">
        <title>The Global Catalogue of Microorganisms (GCM) 10K type strain sequencing project: providing services to taxonomists for standard genome sequencing and annotation.</title>
        <authorList>
            <consortium name="The Broad Institute Genomics Platform"/>
            <consortium name="The Broad Institute Genome Sequencing Center for Infectious Disease"/>
            <person name="Wu L."/>
            <person name="Ma J."/>
        </authorList>
    </citation>
    <scope>NUCLEOTIDE SEQUENCE [LARGE SCALE GENOMIC DNA]</scope>
    <source>
        <strain evidence="3">CCUG 56607</strain>
    </source>
</reference>
<evidence type="ECO:0000313" key="3">
    <source>
        <dbReference type="Proteomes" id="UP001596990"/>
    </source>
</evidence>
<keyword evidence="1" id="KW-0812">Transmembrane</keyword>
<keyword evidence="1" id="KW-0472">Membrane</keyword>
<dbReference type="EMBL" id="JBHTKL010000005">
    <property type="protein sequence ID" value="MFD1020374.1"/>
    <property type="molecule type" value="Genomic_DNA"/>
</dbReference>
<keyword evidence="1" id="KW-1133">Transmembrane helix</keyword>
<sequence length="275" mass="31080">MKDMAQLLEQDGRKQLIIGIISALIGALFIFGLFVVEVDGVSYLVTGFFIFIFLFIGLTQLSAGARDLRQSRSGTKNFTDGVESVAHESLPKRMYLGFHSGFDTRTRLYDMDGNTYGEVKEQGRLNRAVKFLGGAVHATPFLPGTYAFYDQDANLIYSLDKKGGLRWRSYIEDESGHPIAYIEEPSGNKGKVLHYLKGDQLIWKAETDSYGDFVKIYDTSGKMLVEMKRDAIPVEAVDRFGSSSGFLLEWHDAKDVTDELLVFTFTLHLRRFMNY</sequence>
<comment type="caution">
    <text evidence="2">The sequence shown here is derived from an EMBL/GenBank/DDBJ whole genome shotgun (WGS) entry which is preliminary data.</text>
</comment>
<protein>
    <submittedName>
        <fullName evidence="2">Uncharacterized protein</fullName>
    </submittedName>
</protein>
<name>A0ABW3L4E5_9BACI</name>
<keyword evidence="3" id="KW-1185">Reference proteome</keyword>
<evidence type="ECO:0000313" key="2">
    <source>
        <dbReference type="EMBL" id="MFD1020374.1"/>
    </source>
</evidence>
<dbReference type="RefSeq" id="WP_386061870.1">
    <property type="nucleotide sequence ID" value="NZ_JBHTKL010000005.1"/>
</dbReference>
<proteinExistence type="predicted"/>
<gene>
    <name evidence="2" type="ORF">ACFQ2J_14390</name>
</gene>
<feature type="transmembrane region" description="Helical" evidence="1">
    <location>
        <begin position="16"/>
        <end position="35"/>
    </location>
</feature>
<accession>A0ABW3L4E5</accession>
<evidence type="ECO:0000256" key="1">
    <source>
        <dbReference type="SAM" id="Phobius"/>
    </source>
</evidence>